<accession>A0A6G1I7R2</accession>
<feature type="region of interest" description="Disordered" evidence="1">
    <location>
        <begin position="188"/>
        <end position="233"/>
    </location>
</feature>
<protein>
    <submittedName>
        <fullName evidence="2">Uncharacterized protein</fullName>
    </submittedName>
</protein>
<dbReference type="EMBL" id="ML996689">
    <property type="protein sequence ID" value="KAF2404025.1"/>
    <property type="molecule type" value="Genomic_DNA"/>
</dbReference>
<feature type="compositionally biased region" description="Low complexity" evidence="1">
    <location>
        <begin position="199"/>
        <end position="219"/>
    </location>
</feature>
<evidence type="ECO:0000256" key="1">
    <source>
        <dbReference type="SAM" id="MobiDB-lite"/>
    </source>
</evidence>
<keyword evidence="3" id="KW-1185">Reference proteome</keyword>
<sequence>MTLKEDNINTVETAMTTTQGPATTVASINEVAKSFSATMGAVCHNLSGYKPVNKAYVKEALKPTIKLAISSLKPRPTPVFLRMYTEDDEKKSGKILADNHYYTDNIVQSGDVINSKHVGGVANKAAPSVDNKKAVMIQDYAAVEMMRAAAKTEYGLIDRKIFAERAKKKRDQAKGKVVKRCDPERWHMRRNPKYKRDTTVAATEAAQSTASTEPTTEAAEANEKFASDLMQLN</sequence>
<proteinExistence type="predicted"/>
<name>A0A6G1I7R2_9PEZI</name>
<organism evidence="2 3">
    <name type="scientific">Trichodelitschia bisporula</name>
    <dbReference type="NCBI Taxonomy" id="703511"/>
    <lineage>
        <taxon>Eukaryota</taxon>
        <taxon>Fungi</taxon>
        <taxon>Dikarya</taxon>
        <taxon>Ascomycota</taxon>
        <taxon>Pezizomycotina</taxon>
        <taxon>Dothideomycetes</taxon>
        <taxon>Dothideomycetes incertae sedis</taxon>
        <taxon>Phaeotrichales</taxon>
        <taxon>Phaeotrichaceae</taxon>
        <taxon>Trichodelitschia</taxon>
    </lineage>
</organism>
<evidence type="ECO:0000313" key="2">
    <source>
        <dbReference type="EMBL" id="KAF2404025.1"/>
    </source>
</evidence>
<reference evidence="2" key="1">
    <citation type="journal article" date="2020" name="Stud. Mycol.">
        <title>101 Dothideomycetes genomes: a test case for predicting lifestyles and emergence of pathogens.</title>
        <authorList>
            <person name="Haridas S."/>
            <person name="Albert R."/>
            <person name="Binder M."/>
            <person name="Bloem J."/>
            <person name="Labutti K."/>
            <person name="Salamov A."/>
            <person name="Andreopoulos B."/>
            <person name="Baker S."/>
            <person name="Barry K."/>
            <person name="Bills G."/>
            <person name="Bluhm B."/>
            <person name="Cannon C."/>
            <person name="Castanera R."/>
            <person name="Culley D."/>
            <person name="Daum C."/>
            <person name="Ezra D."/>
            <person name="Gonzalez J."/>
            <person name="Henrissat B."/>
            <person name="Kuo A."/>
            <person name="Liang C."/>
            <person name="Lipzen A."/>
            <person name="Lutzoni F."/>
            <person name="Magnuson J."/>
            <person name="Mondo S."/>
            <person name="Nolan M."/>
            <person name="Ohm R."/>
            <person name="Pangilinan J."/>
            <person name="Park H.-J."/>
            <person name="Ramirez L."/>
            <person name="Alfaro M."/>
            <person name="Sun H."/>
            <person name="Tritt A."/>
            <person name="Yoshinaga Y."/>
            <person name="Zwiers L.-H."/>
            <person name="Turgeon B."/>
            <person name="Goodwin S."/>
            <person name="Spatafora J."/>
            <person name="Crous P."/>
            <person name="Grigoriev I."/>
        </authorList>
    </citation>
    <scope>NUCLEOTIDE SEQUENCE</scope>
    <source>
        <strain evidence="2">CBS 262.69</strain>
    </source>
</reference>
<dbReference type="Proteomes" id="UP000799640">
    <property type="component" value="Unassembled WGS sequence"/>
</dbReference>
<dbReference type="AlphaFoldDB" id="A0A6G1I7R2"/>
<evidence type="ECO:0000313" key="3">
    <source>
        <dbReference type="Proteomes" id="UP000799640"/>
    </source>
</evidence>
<gene>
    <name evidence="2" type="ORF">EJ06DRAFT_554225</name>
</gene>